<dbReference type="Proteomes" id="UP000000311">
    <property type="component" value="Unassembled WGS sequence"/>
</dbReference>
<dbReference type="SUPFAM" id="SSF90209">
    <property type="entry name" value="Ran binding protein zinc finger-like"/>
    <property type="match status" value="1"/>
</dbReference>
<dbReference type="STRING" id="104421.E2AET2"/>
<accession>E2AET2</accession>
<dbReference type="Gene3D" id="1.20.58.2190">
    <property type="match status" value="1"/>
</dbReference>
<dbReference type="InParanoid" id="E2AET2"/>
<proteinExistence type="predicted"/>
<dbReference type="Gene3D" id="2.30.30.380">
    <property type="entry name" value="Zn-finger domain of Sec23/24"/>
    <property type="match status" value="1"/>
</dbReference>
<evidence type="ECO:0000256" key="4">
    <source>
        <dbReference type="PROSITE-ProRule" id="PRU00322"/>
    </source>
</evidence>
<evidence type="ECO:0000313" key="7">
    <source>
        <dbReference type="EMBL" id="EFN68059.1"/>
    </source>
</evidence>
<keyword evidence="1" id="KW-0479">Metal-binding</keyword>
<feature type="compositionally biased region" description="Basic and acidic residues" evidence="5">
    <location>
        <begin position="455"/>
        <end position="467"/>
    </location>
</feature>
<gene>
    <name evidence="7" type="ORF">EAG_05257</name>
</gene>
<evidence type="ECO:0000256" key="3">
    <source>
        <dbReference type="ARBA" id="ARBA00022833"/>
    </source>
</evidence>
<reference evidence="7 8" key="1">
    <citation type="journal article" date="2010" name="Science">
        <title>Genomic comparison of the ants Camponotus floridanus and Harpegnathos saltator.</title>
        <authorList>
            <person name="Bonasio R."/>
            <person name="Zhang G."/>
            <person name="Ye C."/>
            <person name="Mutti N.S."/>
            <person name="Fang X."/>
            <person name="Qin N."/>
            <person name="Donahue G."/>
            <person name="Yang P."/>
            <person name="Li Q."/>
            <person name="Li C."/>
            <person name="Zhang P."/>
            <person name="Huang Z."/>
            <person name="Berger S.L."/>
            <person name="Reinberg D."/>
            <person name="Wang J."/>
            <person name="Liebig J."/>
        </authorList>
    </citation>
    <scope>NUCLEOTIDE SEQUENCE [LARGE SCALE GENOMIC DNA]</scope>
    <source>
        <strain evidence="8">C129</strain>
    </source>
</reference>
<dbReference type="EMBL" id="GL438939">
    <property type="protein sequence ID" value="EFN68059.1"/>
    <property type="molecule type" value="Genomic_DNA"/>
</dbReference>
<feature type="region of interest" description="Disordered" evidence="5">
    <location>
        <begin position="454"/>
        <end position="538"/>
    </location>
</feature>
<dbReference type="InterPro" id="IPR048839">
    <property type="entry name" value="SPATA2_PUB-like"/>
</dbReference>
<evidence type="ECO:0000256" key="1">
    <source>
        <dbReference type="ARBA" id="ARBA00022723"/>
    </source>
</evidence>
<dbReference type="PANTHER" id="PTHR15326:SF2">
    <property type="entry name" value="PROTEIN TAMOZHENNIC"/>
    <property type="match status" value="1"/>
</dbReference>
<dbReference type="InterPro" id="IPR036443">
    <property type="entry name" value="Znf_RanBP2_sf"/>
</dbReference>
<keyword evidence="8" id="KW-1185">Reference proteome</keyword>
<keyword evidence="3" id="KW-0862">Zinc</keyword>
<dbReference type="GO" id="GO:0005737">
    <property type="term" value="C:cytoplasm"/>
    <property type="evidence" value="ECO:0007669"/>
    <property type="project" value="TreeGrafter"/>
</dbReference>
<evidence type="ECO:0000256" key="5">
    <source>
        <dbReference type="SAM" id="MobiDB-lite"/>
    </source>
</evidence>
<dbReference type="PANTHER" id="PTHR15326">
    <property type="entry name" value="SPERMATOGENESIS-ASSOCIATED PROTEIN 2/TAMOZHENNIC"/>
    <property type="match status" value="1"/>
</dbReference>
<protein>
    <submittedName>
        <fullName evidence="7">Protein tamozhennic</fullName>
    </submittedName>
</protein>
<dbReference type="GO" id="GO:0008270">
    <property type="term" value="F:zinc ion binding"/>
    <property type="evidence" value="ECO:0007669"/>
    <property type="project" value="UniProtKB-KW"/>
</dbReference>
<evidence type="ECO:0000256" key="2">
    <source>
        <dbReference type="ARBA" id="ARBA00022771"/>
    </source>
</evidence>
<evidence type="ECO:0000313" key="8">
    <source>
        <dbReference type="Proteomes" id="UP000000311"/>
    </source>
</evidence>
<dbReference type="PROSITE" id="PS01358">
    <property type="entry name" value="ZF_RANBP2_1"/>
    <property type="match status" value="1"/>
</dbReference>
<dbReference type="FunCoup" id="E2AET2">
    <property type="interactions" value="237"/>
</dbReference>
<dbReference type="InterPro" id="IPR001876">
    <property type="entry name" value="Znf_RanBP2"/>
</dbReference>
<dbReference type="AlphaFoldDB" id="E2AET2"/>
<dbReference type="Pfam" id="PF21388">
    <property type="entry name" value="SPATA2_PUB-like"/>
    <property type="match status" value="1"/>
</dbReference>
<dbReference type="PROSITE" id="PS50199">
    <property type="entry name" value="ZF_RANBP2_2"/>
    <property type="match status" value="1"/>
</dbReference>
<sequence>MANDVIIRGKDRLQEISMKLEQSHLVYLQTDDSPLKLQQRHKLEGFIKEYLCLVPNENKYVFQETADILHRSAATVTDFSGYRAATAWSAISLYAANLLAQPWRKEYRTVRTYSGYYKHEVEANLIGAELMFEQMGYKHTGLGVLTLDGPIDPDKVSNVSRDAIVAFVECQILKQIWESVSQNYTISWLEVLEFRESHVGTPEQAIRALNYRFLEKMHQNRCAKVDSYKDIYYPQQTSVETVPLPLPYHHPVVHASYNATMPSVCQTADYRCIEDATNVAVPASYRFYQPIDHGFVNCCNSYGCLASHGSKFYGNVGQPHPYCATLPAYAARVPTGRLIELDVPGSVANYADKIHAPRKPTQTHRISDLDEVDFYRRQTSSEGDHHEYGKNDKRQVVGKLNSSVGRDGYDNDGSWDFVYRNLESLGYYKDLDVRDDVLHKKELDPVRALKHKTLRQAENEDKYSGHRLEKRRTGSRTEANDVDSVEMNGKGHQDILPFKKKSSSFDLSDSNRYSTETYNREKKHNSQTLPIPRTHKSSDQIAKIADSLKNLDVARLSRGEKEEEEAASKRKWNCATCTYLNAADRDICEMCAKSRCKGNEDKPLASGGKECPKCTLVNEKNVSICDACHTSLKDSPTYI</sequence>
<dbReference type="SMART" id="SM00547">
    <property type="entry name" value="ZnF_RBZ"/>
    <property type="match status" value="2"/>
</dbReference>
<organism evidence="8">
    <name type="scientific">Camponotus floridanus</name>
    <name type="common">Florida carpenter ant</name>
    <dbReference type="NCBI Taxonomy" id="104421"/>
    <lineage>
        <taxon>Eukaryota</taxon>
        <taxon>Metazoa</taxon>
        <taxon>Ecdysozoa</taxon>
        <taxon>Arthropoda</taxon>
        <taxon>Hexapoda</taxon>
        <taxon>Insecta</taxon>
        <taxon>Pterygota</taxon>
        <taxon>Neoptera</taxon>
        <taxon>Endopterygota</taxon>
        <taxon>Hymenoptera</taxon>
        <taxon>Apocrita</taxon>
        <taxon>Aculeata</taxon>
        <taxon>Formicoidea</taxon>
        <taxon>Formicidae</taxon>
        <taxon>Formicinae</taxon>
        <taxon>Camponotus</taxon>
    </lineage>
</organism>
<dbReference type="OMA" id="KHEVEAN"/>
<evidence type="ECO:0000259" key="6">
    <source>
        <dbReference type="PROSITE" id="PS50199"/>
    </source>
</evidence>
<feature type="domain" description="RanBP2-type" evidence="6">
    <location>
        <begin position="568"/>
        <end position="597"/>
    </location>
</feature>
<dbReference type="OrthoDB" id="9837000at2759"/>
<keyword evidence="2 4" id="KW-0863">Zinc-finger</keyword>
<name>E2AET2_CAMFO</name>